<evidence type="ECO:0000313" key="3">
    <source>
        <dbReference type="Proteomes" id="UP000325440"/>
    </source>
</evidence>
<evidence type="ECO:0000313" key="2">
    <source>
        <dbReference type="EMBL" id="VVC38135.1"/>
    </source>
</evidence>
<dbReference type="Proteomes" id="UP000325440">
    <property type="component" value="Unassembled WGS sequence"/>
</dbReference>
<proteinExistence type="predicted"/>
<sequence length="479" mass="54366">MSELVTDIINSCHNDCGDPEIFTTEYVFTYYTEIRRACTGGAAGRASAVRGQLKSALPARGGGRVESSTPDDGGRPQPVSRVVSRGFSFSSRGSVFAGPSATALLLLLLPRDHRQQRPSCARSTRTPQRTTTTIINIISFIFPAHNTHSRAAHNIRRTHCAVAQYSGRRRRNTFTARVPCRRSVYRIRTRRSGRCCRVVVVVAVVVGARHPRPDGLCATGRRLRARISAATGYDDGRRSRACDNCSLDDKRREFRDFPVVLYVRRRDEDRERRAPDDQDDRYHRRRDDDVRRYRPAAAEFRLCVCCSRQVCRRLNTSTSTGHVLADRAGAVAVGRGRTDGRIRSRLLDRLEEAAGRYQLPETRYHDQRRHIVGRRRDKRRTVWRQRPFVEFSGIRNVRRRVNQYFGDGGTMEEKHFGFHRSSRNVFARSSNGRRFQLADDFLLLHGFGHFGQDAVPDVRPHQAAGHADIEIGGRGPSGL</sequence>
<keyword evidence="3" id="KW-1185">Reference proteome</keyword>
<name>A0A5E4N4U0_9HEMI</name>
<feature type="region of interest" description="Disordered" evidence="1">
    <location>
        <begin position="55"/>
        <end position="80"/>
    </location>
</feature>
<organism evidence="2 3">
    <name type="scientific">Cinara cedri</name>
    <dbReference type="NCBI Taxonomy" id="506608"/>
    <lineage>
        <taxon>Eukaryota</taxon>
        <taxon>Metazoa</taxon>
        <taxon>Ecdysozoa</taxon>
        <taxon>Arthropoda</taxon>
        <taxon>Hexapoda</taxon>
        <taxon>Insecta</taxon>
        <taxon>Pterygota</taxon>
        <taxon>Neoptera</taxon>
        <taxon>Paraneoptera</taxon>
        <taxon>Hemiptera</taxon>
        <taxon>Sternorrhyncha</taxon>
        <taxon>Aphidomorpha</taxon>
        <taxon>Aphidoidea</taxon>
        <taxon>Aphididae</taxon>
        <taxon>Lachninae</taxon>
        <taxon>Cinara</taxon>
    </lineage>
</organism>
<accession>A0A5E4N4U0</accession>
<gene>
    <name evidence="2" type="ORF">CINCED_3A025166</name>
</gene>
<protein>
    <submittedName>
        <fullName evidence="2">Uncharacterized protein</fullName>
    </submittedName>
</protein>
<dbReference type="AlphaFoldDB" id="A0A5E4N4U0"/>
<reference evidence="2 3" key="1">
    <citation type="submission" date="2019-08" db="EMBL/GenBank/DDBJ databases">
        <authorList>
            <person name="Alioto T."/>
            <person name="Alioto T."/>
            <person name="Gomez Garrido J."/>
        </authorList>
    </citation>
    <scope>NUCLEOTIDE SEQUENCE [LARGE SCALE GENOMIC DNA]</scope>
</reference>
<feature type="region of interest" description="Disordered" evidence="1">
    <location>
        <begin position="460"/>
        <end position="479"/>
    </location>
</feature>
<dbReference type="EMBL" id="CABPRJ010001463">
    <property type="protein sequence ID" value="VVC38135.1"/>
    <property type="molecule type" value="Genomic_DNA"/>
</dbReference>
<evidence type="ECO:0000256" key="1">
    <source>
        <dbReference type="SAM" id="MobiDB-lite"/>
    </source>
</evidence>